<protein>
    <submittedName>
        <fullName evidence="1">Uncharacterized protein</fullName>
    </submittedName>
</protein>
<accession>A0AAD5K2F3</accession>
<dbReference type="Proteomes" id="UP001209540">
    <property type="component" value="Unassembled WGS sequence"/>
</dbReference>
<name>A0AAD5K2F3_9FUNG</name>
<evidence type="ECO:0000313" key="2">
    <source>
        <dbReference type="Proteomes" id="UP001209540"/>
    </source>
</evidence>
<sequence>MLSLSLDGIKVLFCRWIIHPVVVINTAVTEFKPSKDFSAQVFFLNRKRRFIWSIK</sequence>
<reference evidence="1" key="1">
    <citation type="journal article" date="2022" name="IScience">
        <title>Evolution of zygomycete secretomes and the origins of terrestrial fungal ecologies.</title>
        <authorList>
            <person name="Chang Y."/>
            <person name="Wang Y."/>
            <person name="Mondo S."/>
            <person name="Ahrendt S."/>
            <person name="Andreopoulos W."/>
            <person name="Barry K."/>
            <person name="Beard J."/>
            <person name="Benny G.L."/>
            <person name="Blankenship S."/>
            <person name="Bonito G."/>
            <person name="Cuomo C."/>
            <person name="Desiro A."/>
            <person name="Gervers K.A."/>
            <person name="Hundley H."/>
            <person name="Kuo A."/>
            <person name="LaButti K."/>
            <person name="Lang B.F."/>
            <person name="Lipzen A."/>
            <person name="O'Donnell K."/>
            <person name="Pangilinan J."/>
            <person name="Reynolds N."/>
            <person name="Sandor L."/>
            <person name="Smith M.E."/>
            <person name="Tsang A."/>
            <person name="Grigoriev I.V."/>
            <person name="Stajich J.E."/>
            <person name="Spatafora J.W."/>
        </authorList>
    </citation>
    <scope>NUCLEOTIDE SEQUENCE</scope>
    <source>
        <strain evidence="1">RSA 2281</strain>
    </source>
</reference>
<reference evidence="1" key="2">
    <citation type="submission" date="2023-02" db="EMBL/GenBank/DDBJ databases">
        <authorList>
            <consortium name="DOE Joint Genome Institute"/>
            <person name="Mondo S.J."/>
            <person name="Chang Y."/>
            <person name="Wang Y."/>
            <person name="Ahrendt S."/>
            <person name="Andreopoulos W."/>
            <person name="Barry K."/>
            <person name="Beard J."/>
            <person name="Benny G.L."/>
            <person name="Blankenship S."/>
            <person name="Bonito G."/>
            <person name="Cuomo C."/>
            <person name="Desiro A."/>
            <person name="Gervers K.A."/>
            <person name="Hundley H."/>
            <person name="Kuo A."/>
            <person name="LaButti K."/>
            <person name="Lang B.F."/>
            <person name="Lipzen A."/>
            <person name="O'Donnell K."/>
            <person name="Pangilinan J."/>
            <person name="Reynolds N."/>
            <person name="Sandor L."/>
            <person name="Smith M.W."/>
            <person name="Tsang A."/>
            <person name="Grigoriev I.V."/>
            <person name="Stajich J.E."/>
            <person name="Spatafora J.W."/>
        </authorList>
    </citation>
    <scope>NUCLEOTIDE SEQUENCE</scope>
    <source>
        <strain evidence="1">RSA 2281</strain>
    </source>
</reference>
<dbReference type="AlphaFoldDB" id="A0AAD5K2F3"/>
<evidence type="ECO:0000313" key="1">
    <source>
        <dbReference type="EMBL" id="KAI9266491.1"/>
    </source>
</evidence>
<keyword evidence="2" id="KW-1185">Reference proteome</keyword>
<gene>
    <name evidence="1" type="ORF">BDA99DRAFT_505826</name>
</gene>
<comment type="caution">
    <text evidence="1">The sequence shown here is derived from an EMBL/GenBank/DDBJ whole genome shotgun (WGS) entry which is preliminary data.</text>
</comment>
<dbReference type="EMBL" id="JAIXMP010000010">
    <property type="protein sequence ID" value="KAI9266491.1"/>
    <property type="molecule type" value="Genomic_DNA"/>
</dbReference>
<proteinExistence type="predicted"/>
<organism evidence="1 2">
    <name type="scientific">Phascolomyces articulosus</name>
    <dbReference type="NCBI Taxonomy" id="60185"/>
    <lineage>
        <taxon>Eukaryota</taxon>
        <taxon>Fungi</taxon>
        <taxon>Fungi incertae sedis</taxon>
        <taxon>Mucoromycota</taxon>
        <taxon>Mucoromycotina</taxon>
        <taxon>Mucoromycetes</taxon>
        <taxon>Mucorales</taxon>
        <taxon>Lichtheimiaceae</taxon>
        <taxon>Phascolomyces</taxon>
    </lineage>
</organism>